<reference evidence="2" key="1">
    <citation type="submission" date="2021-04" db="EMBL/GenBank/DDBJ databases">
        <title>Genome seq and assembly of Bacillus sp.</title>
        <authorList>
            <person name="Chhetri G."/>
        </authorList>
    </citation>
    <scope>NUCLEOTIDE SEQUENCE</scope>
    <source>
        <strain evidence="2">RG28</strain>
    </source>
</reference>
<evidence type="ECO:0000313" key="2">
    <source>
        <dbReference type="EMBL" id="MBP0725743.1"/>
    </source>
</evidence>
<dbReference type="InterPro" id="IPR036163">
    <property type="entry name" value="HMA_dom_sf"/>
</dbReference>
<dbReference type="AlphaFoldDB" id="A0A940NVL9"/>
<dbReference type="PROSITE" id="PS50846">
    <property type="entry name" value="HMA_2"/>
    <property type="match status" value="1"/>
</dbReference>
<proteinExistence type="predicted"/>
<organism evidence="2 3">
    <name type="scientific">Gottfriedia endophytica</name>
    <dbReference type="NCBI Taxonomy" id="2820819"/>
    <lineage>
        <taxon>Bacteria</taxon>
        <taxon>Bacillati</taxon>
        <taxon>Bacillota</taxon>
        <taxon>Bacilli</taxon>
        <taxon>Bacillales</taxon>
        <taxon>Bacillaceae</taxon>
        <taxon>Gottfriedia</taxon>
    </lineage>
</organism>
<name>A0A940NVL9_9BACI</name>
<dbReference type="Gene3D" id="3.30.70.100">
    <property type="match status" value="1"/>
</dbReference>
<dbReference type="SUPFAM" id="SSF55008">
    <property type="entry name" value="HMA, heavy metal-associated domain"/>
    <property type="match status" value="1"/>
</dbReference>
<feature type="domain" description="HMA" evidence="1">
    <location>
        <begin position="2"/>
        <end position="68"/>
    </location>
</feature>
<accession>A0A940NVL9</accession>
<dbReference type="EMBL" id="JAGIYQ010000006">
    <property type="protein sequence ID" value="MBP0725743.1"/>
    <property type="molecule type" value="Genomic_DNA"/>
</dbReference>
<dbReference type="Proteomes" id="UP000682134">
    <property type="component" value="Unassembled WGS sequence"/>
</dbReference>
<dbReference type="InterPro" id="IPR006121">
    <property type="entry name" value="HMA_dom"/>
</dbReference>
<dbReference type="GO" id="GO:0046872">
    <property type="term" value="F:metal ion binding"/>
    <property type="evidence" value="ECO:0007669"/>
    <property type="project" value="InterPro"/>
</dbReference>
<gene>
    <name evidence="2" type="ORF">J5Y03_11225</name>
</gene>
<dbReference type="RefSeq" id="WP_209405617.1">
    <property type="nucleotide sequence ID" value="NZ_JAGIYQ010000006.1"/>
</dbReference>
<evidence type="ECO:0000313" key="3">
    <source>
        <dbReference type="Proteomes" id="UP000682134"/>
    </source>
</evidence>
<evidence type="ECO:0000259" key="1">
    <source>
        <dbReference type="PROSITE" id="PS50846"/>
    </source>
</evidence>
<sequence>MEKVSLKINGIKNDQDANKILQALHEVWGIREAEVSVVNQTATFSYDEKAASQTDFIQAVKDTGFHIND</sequence>
<keyword evidence="3" id="KW-1185">Reference proteome</keyword>
<comment type="caution">
    <text evidence="2">The sequence shown here is derived from an EMBL/GenBank/DDBJ whole genome shotgun (WGS) entry which is preliminary data.</text>
</comment>
<protein>
    <submittedName>
        <fullName evidence="2">Heavy-metal-associated domain-containing protein</fullName>
    </submittedName>
</protein>
<dbReference type="Pfam" id="PF00403">
    <property type="entry name" value="HMA"/>
    <property type="match status" value="1"/>
</dbReference>